<feature type="compositionally biased region" description="Basic and acidic residues" evidence="4">
    <location>
        <begin position="1028"/>
        <end position="1045"/>
    </location>
</feature>
<comment type="caution">
    <text evidence="6">The sequence shown here is derived from an EMBL/GenBank/DDBJ whole genome shotgun (WGS) entry which is preliminary data.</text>
</comment>
<feature type="compositionally biased region" description="Polar residues" evidence="4">
    <location>
        <begin position="112"/>
        <end position="123"/>
    </location>
</feature>
<feature type="compositionally biased region" description="Polar residues" evidence="4">
    <location>
        <begin position="1344"/>
        <end position="1374"/>
    </location>
</feature>
<comment type="cofactor">
    <cofactor evidence="1">
        <name>Zn(2+)</name>
        <dbReference type="ChEBI" id="CHEBI:29105"/>
    </cofactor>
</comment>
<dbReference type="InterPro" id="IPR050821">
    <property type="entry name" value="Cytosolic_carboxypeptidase"/>
</dbReference>
<evidence type="ECO:0000259" key="5">
    <source>
        <dbReference type="PROSITE" id="PS52035"/>
    </source>
</evidence>
<dbReference type="GO" id="GO:0006508">
    <property type="term" value="P:proteolysis"/>
    <property type="evidence" value="ECO:0007669"/>
    <property type="project" value="InterPro"/>
</dbReference>
<sequence>MTDSMKLPLLKLPQIRPSSSTTINTDRPLSAKKDTNTYEQWRTNIHRELEEDLQRQVQQVLDETERQERLAKLRRQYLRKIFNFISQTIDTITSISNSSSSSLSINRAGKHPSSQKIETNAQHNDPWSEIDRRNQRVLHPLNAKESYGTQNHLPPFDYQRNKLSSNSFNLESYTNLCHRRRSLSNRNDEHLLDDSVFDLRNRHGKRAPLISINKDSSFLYGNSILKSNKADILNKLDQRTINGENTTPYVNKYGIIISEDGPFWPHDFRILHSTPKLLSRELTPKEFYITATNSLLPSKIIVKETKKKKTMRIGQSIWSREDFNLNNPTSSLVLSTKAKNLINFRSDTEFTQSFNTNNNENEEEIILPHGHIINSSKNLFSNLQLRSRVYEQQQFKSNDGTIKTVYYFRATRICVDDSGPFWPMAFPIKHPTPTFSPFTRDEKKYRLKEYYHSHENHFLGTNHQQTFDNQPAIFKYTDVLKHPILVYDMDKSPRQQQPKTNESEQMCPSLIFESRFEGGNLRQVKRVGQFEYELVLRPDLYTTRHTQWYYFRVQNMIANITYRFRIINLVKKSSLYNEGMQILLFSDVAGKKELRGWHRVGHHINYSEYKQRTYNPLLERDINYFELDFQLEFVHTGDTCYIAHCYPYTFTDLKNDLDYLSSIRSQEVFRRDILCESQAGNSCFMITVTDESVPMSEKKIVFITARIHPGETNSSYMMRGVLEFITSDDKVAQKLRSQLVFKIVPMLNPDGVIIGNYRCSLTGKDMNRNFRHPRKQTFPTIYHVKQLMQNLQKEQHEILAFCDLHGHSRKSNVFAYGCDGCDGPQPDMKKFLNARILPYIMAKTAPEMFAFDYCKFHIHRCKESTGRVVMWKEMLIKNSFTLEASFAGSSIVEKSCHFNIQDYEKFGQCICQSLRQYLDILSDSTRLDSIFLDITKSVLRKLGKEKIPPTLLPVVYPEEKQTDEPQISISSVASCLQVLAQCHDTINEQDATSSSDSDSDPEGGELPDIPYRKEEPSLKKKSKKKRPEKIIEERVQRVARKREVNRSQPLKTTLVPTNEESSGINGTNGINSTNDTNRRTRVTYQYASEIDMNSQLKLTLAVDQMDKAARTLPPRGTLFTSKYANRSGHGLPIFTTERALERRQKRCNSGLQDSLVERQSTDDGDTDIEPGERSQMETSTIIDPNISTTTINNATTKRTASFVSLTLNDLPSPSNDQLIPTISGTIGSQTAIFKNLPQRRLHNVHRRQHQNKSSNVTENDRLPNLSPSTLTMPNLMELANRTSPLLVLPSSINNSDVSMIDSSNKYSYETSIDSNGVNHHRLYTVNDNLLRPFSKNETTLLRTNTGMNTKMPPVNTNNNVNLKRSTSQKSNNHLAQPPLATIESVLRERSMTIANENTHQPDAMERVNRILKQLYLPLDKK</sequence>
<dbReference type="Pfam" id="PF00246">
    <property type="entry name" value="Peptidase_M14"/>
    <property type="match status" value="1"/>
</dbReference>
<feature type="compositionally biased region" description="Polar residues" evidence="4">
    <location>
        <begin position="1046"/>
        <end position="1060"/>
    </location>
</feature>
<dbReference type="Proteomes" id="UP000663882">
    <property type="component" value="Unassembled WGS sequence"/>
</dbReference>
<proteinExistence type="inferred from homology"/>
<dbReference type="PANTHER" id="PTHR12756:SF4">
    <property type="entry name" value="PEPTIDASE M14 CARBOXYPEPTIDASE A DOMAIN-CONTAINING PROTEIN"/>
    <property type="match status" value="1"/>
</dbReference>
<feature type="region of interest" description="Disordered" evidence="4">
    <location>
        <begin position="96"/>
        <end position="123"/>
    </location>
</feature>
<evidence type="ECO:0000256" key="2">
    <source>
        <dbReference type="ARBA" id="ARBA00005988"/>
    </source>
</evidence>
<dbReference type="InterPro" id="IPR040626">
    <property type="entry name" value="Pepdidase_M14_N"/>
</dbReference>
<dbReference type="OrthoDB" id="10253041at2759"/>
<feature type="compositionally biased region" description="Low complexity" evidence="4">
    <location>
        <begin position="1061"/>
        <end position="1075"/>
    </location>
</feature>
<dbReference type="PROSITE" id="PS52035">
    <property type="entry name" value="PEPTIDASE_M14"/>
    <property type="match status" value="1"/>
</dbReference>
<comment type="similarity">
    <text evidence="2 3">Belongs to the peptidase M14 family.</text>
</comment>
<accession>A0A813NCQ6</accession>
<feature type="domain" description="Peptidase M14" evidence="5">
    <location>
        <begin position="646"/>
        <end position="918"/>
    </location>
</feature>
<feature type="region of interest" description="Disordered" evidence="4">
    <location>
        <begin position="1147"/>
        <end position="1173"/>
    </location>
</feature>
<gene>
    <name evidence="6" type="ORF">RFH988_LOCUS118</name>
</gene>
<feature type="region of interest" description="Disordered" evidence="4">
    <location>
        <begin position="988"/>
        <end position="1076"/>
    </location>
</feature>
<name>A0A813NCQ6_9BILA</name>
<dbReference type="GO" id="GO:0004181">
    <property type="term" value="F:metallocarboxypeptidase activity"/>
    <property type="evidence" value="ECO:0007669"/>
    <property type="project" value="InterPro"/>
</dbReference>
<dbReference type="PANTHER" id="PTHR12756">
    <property type="entry name" value="CYTOSOLIC CARBOXYPEPTIDASE"/>
    <property type="match status" value="1"/>
</dbReference>
<evidence type="ECO:0000313" key="7">
    <source>
        <dbReference type="Proteomes" id="UP000663882"/>
    </source>
</evidence>
<dbReference type="InterPro" id="IPR000834">
    <property type="entry name" value="Peptidase_M14"/>
</dbReference>
<dbReference type="Gene3D" id="2.60.40.3120">
    <property type="match status" value="1"/>
</dbReference>
<organism evidence="6 7">
    <name type="scientific">Rotaria sordida</name>
    <dbReference type="NCBI Taxonomy" id="392033"/>
    <lineage>
        <taxon>Eukaryota</taxon>
        <taxon>Metazoa</taxon>
        <taxon>Spiralia</taxon>
        <taxon>Gnathifera</taxon>
        <taxon>Rotifera</taxon>
        <taxon>Eurotatoria</taxon>
        <taxon>Bdelloidea</taxon>
        <taxon>Philodinida</taxon>
        <taxon>Philodinidae</taxon>
        <taxon>Rotaria</taxon>
    </lineage>
</organism>
<protein>
    <recommendedName>
        <fullName evidence="5">Peptidase M14 domain-containing protein</fullName>
    </recommendedName>
</protein>
<dbReference type="Pfam" id="PF18027">
    <property type="entry name" value="Pepdidase_M14_N"/>
    <property type="match status" value="1"/>
</dbReference>
<reference evidence="6" key="1">
    <citation type="submission" date="2021-02" db="EMBL/GenBank/DDBJ databases">
        <authorList>
            <person name="Nowell W R."/>
        </authorList>
    </citation>
    <scope>NUCLEOTIDE SEQUENCE</scope>
</reference>
<feature type="region of interest" description="Disordered" evidence="4">
    <location>
        <begin position="1245"/>
        <end position="1266"/>
    </location>
</feature>
<evidence type="ECO:0000256" key="4">
    <source>
        <dbReference type="SAM" id="MobiDB-lite"/>
    </source>
</evidence>
<feature type="active site" description="Proton donor/acceptor" evidence="3">
    <location>
        <position position="883"/>
    </location>
</feature>
<dbReference type="SUPFAM" id="SSF53187">
    <property type="entry name" value="Zn-dependent exopeptidases"/>
    <property type="match status" value="1"/>
</dbReference>
<evidence type="ECO:0000256" key="3">
    <source>
        <dbReference type="PROSITE-ProRule" id="PRU01379"/>
    </source>
</evidence>
<feature type="compositionally biased region" description="Low complexity" evidence="4">
    <location>
        <begin position="96"/>
        <end position="105"/>
    </location>
</feature>
<dbReference type="GO" id="GO:0008270">
    <property type="term" value="F:zinc ion binding"/>
    <property type="evidence" value="ECO:0007669"/>
    <property type="project" value="InterPro"/>
</dbReference>
<evidence type="ECO:0000256" key="1">
    <source>
        <dbReference type="ARBA" id="ARBA00001947"/>
    </source>
</evidence>
<evidence type="ECO:0000313" key="6">
    <source>
        <dbReference type="EMBL" id="CAF0731233.1"/>
    </source>
</evidence>
<dbReference type="EMBL" id="CAJNOO010000002">
    <property type="protein sequence ID" value="CAF0731233.1"/>
    <property type="molecule type" value="Genomic_DNA"/>
</dbReference>
<dbReference type="Gene3D" id="3.40.630.10">
    <property type="entry name" value="Zn peptidases"/>
    <property type="match status" value="1"/>
</dbReference>
<feature type="region of interest" description="Disordered" evidence="4">
    <location>
        <begin position="1344"/>
        <end position="1378"/>
    </location>
</feature>